<proteinExistence type="predicted"/>
<organism evidence="3 4">
    <name type="scientific">Rotaria sordida</name>
    <dbReference type="NCBI Taxonomy" id="392033"/>
    <lineage>
        <taxon>Eukaryota</taxon>
        <taxon>Metazoa</taxon>
        <taxon>Spiralia</taxon>
        <taxon>Gnathifera</taxon>
        <taxon>Rotifera</taxon>
        <taxon>Eurotatoria</taxon>
        <taxon>Bdelloidea</taxon>
        <taxon>Philodinida</taxon>
        <taxon>Philodinidae</taxon>
        <taxon>Rotaria</taxon>
    </lineage>
</organism>
<evidence type="ECO:0000313" key="3">
    <source>
        <dbReference type="EMBL" id="CAF0845215.1"/>
    </source>
</evidence>
<evidence type="ECO:0000256" key="2">
    <source>
        <dbReference type="SAM" id="Phobius"/>
    </source>
</evidence>
<gene>
    <name evidence="3" type="ORF">JXQ802_LOCUS6401</name>
</gene>
<feature type="transmembrane region" description="Helical" evidence="2">
    <location>
        <begin position="500"/>
        <end position="525"/>
    </location>
</feature>
<evidence type="ECO:0000256" key="1">
    <source>
        <dbReference type="SAM" id="MobiDB-lite"/>
    </source>
</evidence>
<feature type="compositionally biased region" description="Polar residues" evidence="1">
    <location>
        <begin position="292"/>
        <end position="304"/>
    </location>
</feature>
<keyword evidence="2" id="KW-1133">Transmembrane helix</keyword>
<feature type="region of interest" description="Disordered" evidence="1">
    <location>
        <begin position="172"/>
        <end position="191"/>
    </location>
</feature>
<name>A0A813W1X4_9BILA</name>
<feature type="compositionally biased region" description="Basic residues" evidence="1">
    <location>
        <begin position="420"/>
        <end position="438"/>
    </location>
</feature>
<reference evidence="3" key="1">
    <citation type="submission" date="2021-02" db="EMBL/GenBank/DDBJ databases">
        <authorList>
            <person name="Nowell W R."/>
        </authorList>
    </citation>
    <scope>NUCLEOTIDE SEQUENCE</scope>
</reference>
<keyword evidence="2" id="KW-0812">Transmembrane</keyword>
<sequence length="586" mass="67754">MKTISIYLNQNNNGINQSITTKTLHRNFKYYQNYDLAAGDINRNATISQIEHERNICEEELYRLRYGIENLLANKEQRDFKIRQQKNLTNIKYPFRTTTTNINNLNNKITSWIDRCTPCCRRWRRNRRHNNIINPNGYSRRQIYNDQNYDNASHRTSKSSQLYSDSFISTSPSISSRYTDPNRRQKKRSLKRSIRKLINRMTPNKMNVSNLLKSNNINDPLYNSLILKILEAKALDCLCTGYSKENTRKQISKALNEMNQRIGEQQLNSISAISSPSSSKSSILTYDKFPSSPFNTTQPSNEEISSLSSSTDTDKQKIKSSLKLNENIKLPKKKSKVTIVSDKTSQSKNSKKTKRPSSKHRKKNKQSSKQKRKPTNTAKKRSKSQTSNKKRNKSRTSDRKRNSSKLKKKGSSKSSSRSGSNKKRQTKTKRHSKQKQTKPKSNNQMNDHETVMLPIFMYPQSYQEFDCMATEGSNYCYNICCEFPIRSRVKIFIIRSIIIWWNNFSIMRLLSIFSLFIFCLSLLMINGEVDYNVDSGLNGCEDACRAACLAHCPKGGCEHPGPTYSWSSGICYGCNCPVFHPDDEHW</sequence>
<keyword evidence="2" id="KW-0472">Membrane</keyword>
<dbReference type="EMBL" id="CAJNOL010000101">
    <property type="protein sequence ID" value="CAF0845215.1"/>
    <property type="molecule type" value="Genomic_DNA"/>
</dbReference>
<dbReference type="Proteomes" id="UP000663870">
    <property type="component" value="Unassembled WGS sequence"/>
</dbReference>
<feature type="region of interest" description="Disordered" evidence="1">
    <location>
        <begin position="291"/>
        <end position="446"/>
    </location>
</feature>
<protein>
    <submittedName>
        <fullName evidence="3">Uncharacterized protein</fullName>
    </submittedName>
</protein>
<feature type="compositionally biased region" description="Basic residues" evidence="1">
    <location>
        <begin position="402"/>
        <end position="411"/>
    </location>
</feature>
<comment type="caution">
    <text evidence="3">The sequence shown here is derived from an EMBL/GenBank/DDBJ whole genome shotgun (WGS) entry which is preliminary data.</text>
</comment>
<accession>A0A813W1X4</accession>
<keyword evidence="4" id="KW-1185">Reference proteome</keyword>
<feature type="compositionally biased region" description="Basic residues" evidence="1">
    <location>
        <begin position="349"/>
        <end position="394"/>
    </location>
</feature>
<evidence type="ECO:0000313" key="4">
    <source>
        <dbReference type="Proteomes" id="UP000663870"/>
    </source>
</evidence>
<dbReference type="AlphaFoldDB" id="A0A813W1X4"/>